<comment type="similarity">
    <text evidence="1">Belongs to the glycosyltransferase 25 family.</text>
</comment>
<organism evidence="6">
    <name type="scientific">Amphimedon queenslandica</name>
    <name type="common">Sponge</name>
    <dbReference type="NCBI Taxonomy" id="400682"/>
    <lineage>
        <taxon>Eukaryota</taxon>
        <taxon>Metazoa</taxon>
        <taxon>Porifera</taxon>
        <taxon>Demospongiae</taxon>
        <taxon>Heteroscleromorpha</taxon>
        <taxon>Haplosclerida</taxon>
        <taxon>Niphatidae</taxon>
        <taxon>Amphimedon</taxon>
    </lineage>
</organism>
<feature type="chain" id="PRO_5012123646" description="Glycosyl transferase family 25 domain-containing protein" evidence="4">
    <location>
        <begin position="21"/>
        <end position="526"/>
    </location>
</feature>
<accession>A0A1X7UJG4</accession>
<keyword evidence="3" id="KW-0808">Transferase</keyword>
<dbReference type="EnsemblMetazoa" id="Aqu2.1.27606_001">
    <property type="protein sequence ID" value="Aqu2.1.27606_001"/>
    <property type="gene ID" value="Aqu2.1.27606"/>
</dbReference>
<evidence type="ECO:0000256" key="3">
    <source>
        <dbReference type="ARBA" id="ARBA00022679"/>
    </source>
</evidence>
<keyword evidence="2" id="KW-0328">Glycosyltransferase</keyword>
<dbReference type="InParanoid" id="A0A1X7UJG4"/>
<proteinExistence type="inferred from homology"/>
<dbReference type="GO" id="GO:0050211">
    <property type="term" value="F:procollagen galactosyltransferase activity"/>
    <property type="evidence" value="ECO:0007669"/>
    <property type="project" value="TreeGrafter"/>
</dbReference>
<evidence type="ECO:0000256" key="2">
    <source>
        <dbReference type="ARBA" id="ARBA00022676"/>
    </source>
</evidence>
<dbReference type="PANTHER" id="PTHR10730">
    <property type="entry name" value="PROCOLLAGEN-LYSINE,2-OXOGLUTARATE 5-DIOXYGENASE/GLYCOSYLTRANSFERASE 25 FAMILY MEMBER"/>
    <property type="match status" value="1"/>
</dbReference>
<dbReference type="InterPro" id="IPR002654">
    <property type="entry name" value="Glyco_trans_25"/>
</dbReference>
<dbReference type="SUPFAM" id="SSF53448">
    <property type="entry name" value="Nucleotide-diphospho-sugar transferases"/>
    <property type="match status" value="1"/>
</dbReference>
<dbReference type="InterPro" id="IPR050757">
    <property type="entry name" value="Collagen_mod_GT25"/>
</dbReference>
<dbReference type="OrthoDB" id="47375at2759"/>
<dbReference type="eggNOG" id="KOG4179">
    <property type="taxonomic scope" value="Eukaryota"/>
</dbReference>
<dbReference type="PANTHER" id="PTHR10730:SF53">
    <property type="entry name" value="GLYCOSYLTRANSFERASE 25 FAMILY MEMBER"/>
    <property type="match status" value="1"/>
</dbReference>
<dbReference type="CDD" id="cd06532">
    <property type="entry name" value="Glyco_transf_25"/>
    <property type="match status" value="1"/>
</dbReference>
<evidence type="ECO:0000259" key="5">
    <source>
        <dbReference type="Pfam" id="PF01755"/>
    </source>
</evidence>
<evidence type="ECO:0000256" key="1">
    <source>
        <dbReference type="ARBA" id="ARBA00006721"/>
    </source>
</evidence>
<feature type="signal peptide" evidence="4">
    <location>
        <begin position="1"/>
        <end position="20"/>
    </location>
</feature>
<evidence type="ECO:0000313" key="6">
    <source>
        <dbReference type="EnsemblMetazoa" id="Aqu2.1.27606_001"/>
    </source>
</evidence>
<dbReference type="Pfam" id="PF03452">
    <property type="entry name" value="Anp1"/>
    <property type="match status" value="1"/>
</dbReference>
<evidence type="ECO:0000256" key="4">
    <source>
        <dbReference type="SAM" id="SignalP"/>
    </source>
</evidence>
<dbReference type="Pfam" id="PF01755">
    <property type="entry name" value="Glyco_transf_25"/>
    <property type="match status" value="1"/>
</dbReference>
<feature type="domain" description="Glycosyl transferase family 25" evidence="5">
    <location>
        <begin position="328"/>
        <end position="509"/>
    </location>
</feature>
<reference evidence="6" key="1">
    <citation type="submission" date="2017-05" db="UniProtKB">
        <authorList>
            <consortium name="EnsemblMetazoa"/>
        </authorList>
    </citation>
    <scope>IDENTIFICATION</scope>
</reference>
<keyword evidence="4" id="KW-0732">Signal</keyword>
<sequence>MSYMLLAILSLLLLLRGTYNQRTVQDDMKQSSLQQESRPLVYLAILSRNAAHLLPQYLGYIEGLNYPKDKIIIGLYIGQSVDNTTNLLLEWSENVRSIYNNVLIYEDGDIFPLGDSELFSWSDSRLEYMCKLRQDVLSNARMARAEYLFFVDCDNFLINPDVLIRLIEAKKPIVAPLLIYDKERAFSNFWGGQKENGYYLRTEEYLPIVTRSNLGCFKVPLVHSTLLIDLRTVSSESLAYWPPPTEYKWNIDDIILLSYSARVNGIGMYILNTDVFGYLLKTGEYASLEHAIRETDNWKLKTIVNHYPVPVSQFISIHSEKEKAGTDAIYMISLERRTERRQRMLACLDVLQFDYTLFNAVDGKKLNQSYLDELGIHFMPGWKDPWGERPMTFGEVGCFLSHYFIWLRIIAEDMRTVLILEDDIDFQPNFKSNLKRTLQEVNSHDPDWDLVYVGRKELSPNLETVIPGTKNLVIPRYSYWTLGYIISNRGAEKLIAGRPFDNILPVDEYIPIMYNDHPDLSNSFCW</sequence>
<dbReference type="Gene3D" id="3.90.550.10">
    <property type="entry name" value="Spore Coat Polysaccharide Biosynthesis Protein SpsA, Chain A"/>
    <property type="match status" value="1"/>
</dbReference>
<protein>
    <recommendedName>
        <fullName evidence="5">Glycosyl transferase family 25 domain-containing protein</fullName>
    </recommendedName>
</protein>
<name>A0A1X7UJG4_AMPQE</name>
<dbReference type="AlphaFoldDB" id="A0A1X7UJG4"/>
<dbReference type="InterPro" id="IPR029044">
    <property type="entry name" value="Nucleotide-diphossugar_trans"/>
</dbReference>